<dbReference type="AlphaFoldDB" id="A0AAV4U3F5"/>
<comment type="caution">
    <text evidence="2">The sequence shown here is derived from an EMBL/GenBank/DDBJ whole genome shotgun (WGS) entry which is preliminary data.</text>
</comment>
<accession>A0AAV4U3F5</accession>
<protein>
    <submittedName>
        <fullName evidence="2">Uncharacterized protein</fullName>
    </submittedName>
</protein>
<dbReference type="Proteomes" id="UP001054837">
    <property type="component" value="Unassembled WGS sequence"/>
</dbReference>
<evidence type="ECO:0000313" key="3">
    <source>
        <dbReference type="Proteomes" id="UP001054837"/>
    </source>
</evidence>
<evidence type="ECO:0000313" key="2">
    <source>
        <dbReference type="EMBL" id="GIY52284.1"/>
    </source>
</evidence>
<sequence>MNGGVASEIQLRPPIHYLKQNVPPGEKKGEPPPPRRVEAGRAGAFCDCSLTIKRPSLRRGSFWVFLPLLMCVPLVQCALKVEKRIGS</sequence>
<reference evidence="2 3" key="1">
    <citation type="submission" date="2021-06" db="EMBL/GenBank/DDBJ databases">
        <title>Caerostris darwini draft genome.</title>
        <authorList>
            <person name="Kono N."/>
            <person name="Arakawa K."/>
        </authorList>
    </citation>
    <scope>NUCLEOTIDE SEQUENCE [LARGE SCALE GENOMIC DNA]</scope>
</reference>
<gene>
    <name evidence="2" type="ORF">CDAR_172211</name>
</gene>
<proteinExistence type="predicted"/>
<dbReference type="EMBL" id="BPLQ01010653">
    <property type="protein sequence ID" value="GIY52284.1"/>
    <property type="molecule type" value="Genomic_DNA"/>
</dbReference>
<evidence type="ECO:0000256" key="1">
    <source>
        <dbReference type="SAM" id="MobiDB-lite"/>
    </source>
</evidence>
<keyword evidence="3" id="KW-1185">Reference proteome</keyword>
<organism evidence="2 3">
    <name type="scientific">Caerostris darwini</name>
    <dbReference type="NCBI Taxonomy" id="1538125"/>
    <lineage>
        <taxon>Eukaryota</taxon>
        <taxon>Metazoa</taxon>
        <taxon>Ecdysozoa</taxon>
        <taxon>Arthropoda</taxon>
        <taxon>Chelicerata</taxon>
        <taxon>Arachnida</taxon>
        <taxon>Araneae</taxon>
        <taxon>Araneomorphae</taxon>
        <taxon>Entelegynae</taxon>
        <taxon>Araneoidea</taxon>
        <taxon>Araneidae</taxon>
        <taxon>Caerostris</taxon>
    </lineage>
</organism>
<feature type="region of interest" description="Disordered" evidence="1">
    <location>
        <begin position="18"/>
        <end position="38"/>
    </location>
</feature>
<feature type="compositionally biased region" description="Basic and acidic residues" evidence="1">
    <location>
        <begin position="25"/>
        <end position="38"/>
    </location>
</feature>
<name>A0AAV4U3F5_9ARAC</name>